<dbReference type="OrthoDB" id="269227at2759"/>
<organism evidence="2 3">
    <name type="scientific">Euroglyphus maynei</name>
    <name type="common">Mayne's house dust mite</name>
    <dbReference type="NCBI Taxonomy" id="6958"/>
    <lineage>
        <taxon>Eukaryota</taxon>
        <taxon>Metazoa</taxon>
        <taxon>Ecdysozoa</taxon>
        <taxon>Arthropoda</taxon>
        <taxon>Chelicerata</taxon>
        <taxon>Arachnida</taxon>
        <taxon>Acari</taxon>
        <taxon>Acariformes</taxon>
        <taxon>Sarcoptiformes</taxon>
        <taxon>Astigmata</taxon>
        <taxon>Psoroptidia</taxon>
        <taxon>Analgoidea</taxon>
        <taxon>Pyroglyphidae</taxon>
        <taxon>Pyroglyphinae</taxon>
        <taxon>Euroglyphus</taxon>
    </lineage>
</organism>
<feature type="non-terminal residue" evidence="2">
    <location>
        <position position="117"/>
    </location>
</feature>
<comment type="similarity">
    <text evidence="1">Belongs to the GMC oxidoreductase family.</text>
</comment>
<evidence type="ECO:0000313" key="3">
    <source>
        <dbReference type="Proteomes" id="UP000194236"/>
    </source>
</evidence>
<accession>A0A1Y3BVX2</accession>
<dbReference type="PANTHER" id="PTHR11552">
    <property type="entry name" value="GLUCOSE-METHANOL-CHOLINE GMC OXIDOREDUCTASE"/>
    <property type="match status" value="1"/>
</dbReference>
<evidence type="ECO:0000256" key="1">
    <source>
        <dbReference type="ARBA" id="ARBA00010790"/>
    </source>
</evidence>
<sequence length="117" mass="12772">MSASLTTQLLAISVISLQRQLIHNNNVNRTSFDNNYDYIIIGSGSAGAVVANRLAAYNSSSLRILLLEAGGPQSVVSDMPGLTPWLVGSEMDWQYLTVPQTNIGQAFRDHRIRQPKG</sequence>
<name>A0A1Y3BVX2_EURMA</name>
<dbReference type="Gene3D" id="3.50.50.60">
    <property type="entry name" value="FAD/NAD(P)-binding domain"/>
    <property type="match status" value="1"/>
</dbReference>
<dbReference type="SUPFAM" id="SSF51905">
    <property type="entry name" value="FAD/NAD(P)-binding domain"/>
    <property type="match status" value="1"/>
</dbReference>
<gene>
    <name evidence="2" type="ORF">BLA29_013951</name>
</gene>
<comment type="caution">
    <text evidence="2">The sequence shown here is derived from an EMBL/GenBank/DDBJ whole genome shotgun (WGS) entry which is preliminary data.</text>
</comment>
<proteinExistence type="inferred from homology"/>
<dbReference type="PANTHER" id="PTHR11552:SF147">
    <property type="entry name" value="CHOLINE DEHYDROGENASE, MITOCHONDRIAL"/>
    <property type="match status" value="1"/>
</dbReference>
<dbReference type="Gene3D" id="3.30.560.10">
    <property type="entry name" value="Glucose Oxidase, domain 3"/>
    <property type="match status" value="1"/>
</dbReference>
<reference evidence="2 3" key="1">
    <citation type="submission" date="2017-03" db="EMBL/GenBank/DDBJ databases">
        <title>Genome Survey of Euroglyphus maynei.</title>
        <authorList>
            <person name="Arlian L.G."/>
            <person name="Morgan M.S."/>
            <person name="Rider S.D."/>
        </authorList>
    </citation>
    <scope>NUCLEOTIDE SEQUENCE [LARGE SCALE GENOMIC DNA]</scope>
    <source>
        <strain evidence="2">Arlian Lab</strain>
        <tissue evidence="2">Whole body</tissue>
    </source>
</reference>
<keyword evidence="3" id="KW-1185">Reference proteome</keyword>
<dbReference type="AlphaFoldDB" id="A0A1Y3BVX2"/>
<dbReference type="EMBL" id="MUJZ01001416">
    <property type="protein sequence ID" value="OTF83953.1"/>
    <property type="molecule type" value="Genomic_DNA"/>
</dbReference>
<dbReference type="InterPro" id="IPR012132">
    <property type="entry name" value="GMC_OxRdtase"/>
</dbReference>
<dbReference type="GO" id="GO:0016491">
    <property type="term" value="F:oxidoreductase activity"/>
    <property type="evidence" value="ECO:0007669"/>
    <property type="project" value="TreeGrafter"/>
</dbReference>
<evidence type="ECO:0000313" key="2">
    <source>
        <dbReference type="EMBL" id="OTF83953.1"/>
    </source>
</evidence>
<dbReference type="InterPro" id="IPR036188">
    <property type="entry name" value="FAD/NAD-bd_sf"/>
</dbReference>
<protein>
    <submittedName>
        <fullName evidence="2">Uncharacterized protein</fullName>
    </submittedName>
</protein>
<dbReference type="Proteomes" id="UP000194236">
    <property type="component" value="Unassembled WGS sequence"/>
</dbReference>
<dbReference type="GO" id="GO:0050660">
    <property type="term" value="F:flavin adenine dinucleotide binding"/>
    <property type="evidence" value="ECO:0007669"/>
    <property type="project" value="InterPro"/>
</dbReference>